<dbReference type="OrthoDB" id="69269at2759"/>
<dbReference type="Pfam" id="PF02825">
    <property type="entry name" value="WWE"/>
    <property type="match status" value="1"/>
</dbReference>
<proteinExistence type="predicted"/>
<dbReference type="EMBL" id="LBMM01016307">
    <property type="protein sequence ID" value="KMQ84473.1"/>
    <property type="molecule type" value="Genomic_DNA"/>
</dbReference>
<feature type="region of interest" description="Disordered" evidence="1">
    <location>
        <begin position="1"/>
        <end position="32"/>
    </location>
</feature>
<accession>A0A0J7K202</accession>
<feature type="domain" description="WWE" evidence="2">
    <location>
        <begin position="55"/>
        <end position="119"/>
    </location>
</feature>
<evidence type="ECO:0000256" key="1">
    <source>
        <dbReference type="SAM" id="MobiDB-lite"/>
    </source>
</evidence>
<evidence type="ECO:0000313" key="3">
    <source>
        <dbReference type="EMBL" id="KMQ84473.1"/>
    </source>
</evidence>
<dbReference type="PaxDb" id="67767-A0A0J7K202"/>
<reference evidence="3 4" key="1">
    <citation type="submission" date="2015-04" db="EMBL/GenBank/DDBJ databases">
        <title>Lasius niger genome sequencing.</title>
        <authorList>
            <person name="Konorov E.A."/>
            <person name="Nikitin M.A."/>
            <person name="Kirill M.V."/>
            <person name="Chang P."/>
        </authorList>
    </citation>
    <scope>NUCLEOTIDE SEQUENCE [LARGE SCALE GENOMIC DNA]</scope>
    <source>
        <tissue evidence="3">Whole</tissue>
    </source>
</reference>
<dbReference type="AlphaFoldDB" id="A0A0J7K202"/>
<feature type="compositionally biased region" description="Acidic residues" evidence="1">
    <location>
        <begin position="19"/>
        <end position="29"/>
    </location>
</feature>
<sequence length="132" mass="15180">MSGNLRDVDPFSELPMEQDPCEGDDEAIIEESPKDNVEIVNEVAYAEPLTAEEIRWFYKDGVDKRWNEFGGYDSLRIEKIYQERQSLISENNDEPNGLPPAEKIVVRGGMYDIEIDNMKCVSLYWPESTQLA</sequence>
<comment type="caution">
    <text evidence="3">The sequence shown here is derived from an EMBL/GenBank/DDBJ whole genome shotgun (WGS) entry which is preliminary data.</text>
</comment>
<keyword evidence="4" id="KW-1185">Reference proteome</keyword>
<protein>
    <submittedName>
        <fullName evidence="3">Phospholipase ddhd1</fullName>
    </submittedName>
</protein>
<dbReference type="InterPro" id="IPR004170">
    <property type="entry name" value="WWE_dom"/>
</dbReference>
<gene>
    <name evidence="3" type="ORF">RF55_17684</name>
</gene>
<evidence type="ECO:0000259" key="2">
    <source>
        <dbReference type="Pfam" id="PF02825"/>
    </source>
</evidence>
<name>A0A0J7K202_LASNI</name>
<organism evidence="3 4">
    <name type="scientific">Lasius niger</name>
    <name type="common">Black garden ant</name>
    <dbReference type="NCBI Taxonomy" id="67767"/>
    <lineage>
        <taxon>Eukaryota</taxon>
        <taxon>Metazoa</taxon>
        <taxon>Ecdysozoa</taxon>
        <taxon>Arthropoda</taxon>
        <taxon>Hexapoda</taxon>
        <taxon>Insecta</taxon>
        <taxon>Pterygota</taxon>
        <taxon>Neoptera</taxon>
        <taxon>Endopterygota</taxon>
        <taxon>Hymenoptera</taxon>
        <taxon>Apocrita</taxon>
        <taxon>Aculeata</taxon>
        <taxon>Formicoidea</taxon>
        <taxon>Formicidae</taxon>
        <taxon>Formicinae</taxon>
        <taxon>Lasius</taxon>
        <taxon>Lasius</taxon>
    </lineage>
</organism>
<dbReference type="STRING" id="67767.A0A0J7K202"/>
<evidence type="ECO:0000313" key="4">
    <source>
        <dbReference type="Proteomes" id="UP000036403"/>
    </source>
</evidence>
<dbReference type="Proteomes" id="UP000036403">
    <property type="component" value="Unassembled WGS sequence"/>
</dbReference>